<dbReference type="InParanoid" id="D2VSH1"/>
<evidence type="ECO:0000256" key="8">
    <source>
        <dbReference type="SAM" id="MobiDB-lite"/>
    </source>
</evidence>
<dbReference type="KEGG" id="ngr:NAEGRDRAFT_81071"/>
<keyword evidence="4 9" id="KW-1133">Transmembrane helix</keyword>
<feature type="transmembrane region" description="Helical" evidence="9">
    <location>
        <begin position="400"/>
        <end position="421"/>
    </location>
</feature>
<feature type="region of interest" description="Disordered" evidence="8">
    <location>
        <begin position="135"/>
        <end position="158"/>
    </location>
</feature>
<feature type="transmembrane region" description="Helical" evidence="9">
    <location>
        <begin position="476"/>
        <end position="499"/>
    </location>
</feature>
<organism evidence="13">
    <name type="scientific">Naegleria gruberi</name>
    <name type="common">Amoeba</name>
    <dbReference type="NCBI Taxonomy" id="5762"/>
    <lineage>
        <taxon>Eukaryota</taxon>
        <taxon>Discoba</taxon>
        <taxon>Heterolobosea</taxon>
        <taxon>Tetramitia</taxon>
        <taxon>Eutetramitia</taxon>
        <taxon>Vahlkampfiidae</taxon>
        <taxon>Naegleria</taxon>
    </lineage>
</organism>
<dbReference type="PROSITE" id="PS50112">
    <property type="entry name" value="PAS"/>
    <property type="match status" value="1"/>
</dbReference>
<dbReference type="InterPro" id="IPR000014">
    <property type="entry name" value="PAS"/>
</dbReference>
<dbReference type="GO" id="GO:0016020">
    <property type="term" value="C:membrane"/>
    <property type="evidence" value="ECO:0007669"/>
    <property type="project" value="UniProtKB-SubCell"/>
</dbReference>
<dbReference type="NCBIfam" id="TIGR00229">
    <property type="entry name" value="sensory_box"/>
    <property type="match status" value="1"/>
</dbReference>
<dbReference type="OrthoDB" id="60033at2759"/>
<dbReference type="GO" id="GO:0016849">
    <property type="term" value="F:phosphorus-oxygen lyase activity"/>
    <property type="evidence" value="ECO:0007669"/>
    <property type="project" value="InterPro"/>
</dbReference>
<accession>D2VSH1</accession>
<evidence type="ECO:0000256" key="7">
    <source>
        <dbReference type="RuleBase" id="RU000405"/>
    </source>
</evidence>
<dbReference type="EMBL" id="GG738894">
    <property type="protein sequence ID" value="EFC40192.1"/>
    <property type="molecule type" value="Genomic_DNA"/>
</dbReference>
<dbReference type="SMART" id="SM00091">
    <property type="entry name" value="PAS"/>
    <property type="match status" value="1"/>
</dbReference>
<dbReference type="GO" id="GO:0000166">
    <property type="term" value="F:nucleotide binding"/>
    <property type="evidence" value="ECO:0007669"/>
    <property type="project" value="UniProtKB-KW"/>
</dbReference>
<evidence type="ECO:0000256" key="3">
    <source>
        <dbReference type="ARBA" id="ARBA00022741"/>
    </source>
</evidence>
<dbReference type="Gene3D" id="3.30.450.20">
    <property type="entry name" value="PAS domain"/>
    <property type="match status" value="1"/>
</dbReference>
<dbReference type="GO" id="GO:0009190">
    <property type="term" value="P:cyclic nucleotide biosynthetic process"/>
    <property type="evidence" value="ECO:0007669"/>
    <property type="project" value="InterPro"/>
</dbReference>
<keyword evidence="13" id="KW-1185">Reference proteome</keyword>
<dbReference type="GeneID" id="8854566"/>
<evidence type="ECO:0000259" key="11">
    <source>
        <dbReference type="PROSITE" id="PS50125"/>
    </source>
</evidence>
<evidence type="ECO:0000256" key="2">
    <source>
        <dbReference type="ARBA" id="ARBA00022692"/>
    </source>
</evidence>
<keyword evidence="3" id="KW-0547">Nucleotide-binding</keyword>
<dbReference type="InterPro" id="IPR029787">
    <property type="entry name" value="Nucleotide_cyclase"/>
</dbReference>
<dbReference type="SUPFAM" id="SSF55785">
    <property type="entry name" value="PYP-like sensor domain (PAS domain)"/>
    <property type="match status" value="1"/>
</dbReference>
<comment type="subcellular location">
    <subcellularLocation>
        <location evidence="1">Membrane</location>
    </subcellularLocation>
</comment>
<sequence length="1122" mass="128450">MTPKYANFVSSYSLCQKKKEIEAYLCEDDSKSELVLILSKIRRKTEELYALHKDFWKEFLKESIIMEKIERVIFRSSKLVAECDCIFNNLVPFYSQDKTALRIYAQYLVSFKANPELSNENFNKANLLEENECNRSTKKAEGESSVSEITTDGRENEEQTLEEFETLDPQTRKMIYSNALATPTRRTVFIILFVGFCILFLVALITPFLLSLIYSNQATSNLLHSKEACATIPCVTNLLLSGRGYQIIDHWMQSNITIEHNWTNDIYFDMDKYKQHVEYFTQSIVNLENVAFASKFSPQIYSQFTDFHYSLVIPTVIPGGGLYNLTESNKYPLSQINKILKLLANRFLSETSEALLQTYTSFMFMFLYRNQNTLTQAYSLFCHSYTQVHIDEALNSRNVLIIYTAAVLPCLLIVCVLYLIYSRFTFSRLKNHVKLLKECVSKPEVGEIYHTLCEQQPQEVITHAGKVDPLKHKICFPILIIVIFLTVGVCTAVFVCGLFDNTHYSVESFVNVQDVFETTKHLQNVAFYSTELYAYYRNVDDIPLITEDEALNMTLQYYQEAANLQRNWDWCLFGSTTKPFESVVAGMFPGTDHLIKGDPNCTIPETDTHFNSTCGIGIDTMLTHILLSTQILLKQNLLAQTILFQPVTIKEHITSLLKILFLFNLSSMKLIDFANIFAVDASVPNINYVIASFVIGFVLVTCSICSMYYIFREYANAEQQMRIMFDYLSIDTLVFNEKLKNFALFKTLPNENPSKLFTNNGVTSERDAKLVTILNTFVDGVITCNDTMLVDIFNPSAQRMFGYQLEDVIGKPIKIFTREHQTLVKNEVESIKKQVTKTCPKGETFELECVRKNQKTFPATVNIYVTFFENKHITLFFIKESTLEKKAILLLNEEKKKSENMLLNILPSSVARQLLAGASLIAEKHPDVTCFFSDMVEFTALTSQLTHTELVQLLNCVVDGFDGLTDKYNVEKIKTIGDSYFCCAGLNNVDINHPERILRFSIDCFNVIRNYNITSRKPVEKQINIRIGIHTGSVTAGVIGKKKFAYDLWGDNINTASRMESTSLPGRIQLSRKTYERVFDLEFTFEERSIAVKGKGILQTYLLDNKYHVGAIVKTEEINSII</sequence>
<dbReference type="CDD" id="cd07302">
    <property type="entry name" value="CHD"/>
    <property type="match status" value="1"/>
</dbReference>
<evidence type="ECO:0000256" key="1">
    <source>
        <dbReference type="ARBA" id="ARBA00004370"/>
    </source>
</evidence>
<dbReference type="Pfam" id="PF25474">
    <property type="entry name" value="TPR_TmcB"/>
    <property type="match status" value="1"/>
</dbReference>
<dbReference type="Pfam" id="PF13426">
    <property type="entry name" value="PAS_9"/>
    <property type="match status" value="1"/>
</dbReference>
<evidence type="ECO:0000256" key="9">
    <source>
        <dbReference type="SAM" id="Phobius"/>
    </source>
</evidence>
<dbReference type="InterPro" id="IPR057352">
    <property type="entry name" value="TPR_TmcB/C"/>
</dbReference>
<dbReference type="CDD" id="cd00130">
    <property type="entry name" value="PAS"/>
    <property type="match status" value="1"/>
</dbReference>
<dbReference type="PANTHER" id="PTHR11920">
    <property type="entry name" value="GUANYLYL CYCLASE"/>
    <property type="match status" value="1"/>
</dbReference>
<comment type="similarity">
    <text evidence="7">Belongs to the adenylyl cyclase class-4/guanylyl cyclase family.</text>
</comment>
<dbReference type="SUPFAM" id="SSF55073">
    <property type="entry name" value="Nucleotide cyclase"/>
    <property type="match status" value="1"/>
</dbReference>
<keyword evidence="5 9" id="KW-0472">Membrane</keyword>
<dbReference type="eggNOG" id="KOG1023">
    <property type="taxonomic scope" value="Eukaryota"/>
</dbReference>
<dbReference type="GO" id="GO:0035556">
    <property type="term" value="P:intracellular signal transduction"/>
    <property type="evidence" value="ECO:0007669"/>
    <property type="project" value="InterPro"/>
</dbReference>
<dbReference type="Proteomes" id="UP000006671">
    <property type="component" value="Unassembled WGS sequence"/>
</dbReference>
<reference evidence="12 13" key="1">
    <citation type="journal article" date="2010" name="Cell">
        <title>The genome of Naegleria gruberi illuminates early eukaryotic versatility.</title>
        <authorList>
            <person name="Fritz-Laylin L.K."/>
            <person name="Prochnik S.E."/>
            <person name="Ginger M.L."/>
            <person name="Dacks J.B."/>
            <person name="Carpenter M.L."/>
            <person name="Field M.C."/>
            <person name="Kuo A."/>
            <person name="Paredez A."/>
            <person name="Chapman J."/>
            <person name="Pham J."/>
            <person name="Shu S."/>
            <person name="Neupane R."/>
            <person name="Cipriano M."/>
            <person name="Mancuso J."/>
            <person name="Tu H."/>
            <person name="Salamov A."/>
            <person name="Lindquist E."/>
            <person name="Shapiro H."/>
            <person name="Lucas S."/>
            <person name="Grigoriev I.V."/>
            <person name="Cande W.Z."/>
            <person name="Fulton C."/>
            <person name="Rokhsar D.S."/>
            <person name="Dawson S.C."/>
        </authorList>
    </citation>
    <scope>NUCLEOTIDE SEQUENCE [LARGE SCALE GENOMIC DNA]</scope>
    <source>
        <strain evidence="12 13">NEG-M</strain>
    </source>
</reference>
<dbReference type="PROSITE" id="PS00452">
    <property type="entry name" value="GUANYLATE_CYCLASE_1"/>
    <property type="match status" value="1"/>
</dbReference>
<feature type="transmembrane region" description="Helical" evidence="9">
    <location>
        <begin position="188"/>
        <end position="214"/>
    </location>
</feature>
<dbReference type="PANTHER" id="PTHR11920:SF335">
    <property type="entry name" value="GUANYLATE CYCLASE"/>
    <property type="match status" value="1"/>
</dbReference>
<evidence type="ECO:0000256" key="6">
    <source>
        <dbReference type="ARBA" id="ARBA00023239"/>
    </source>
</evidence>
<evidence type="ECO:0000259" key="10">
    <source>
        <dbReference type="PROSITE" id="PS50112"/>
    </source>
</evidence>
<gene>
    <name evidence="12" type="ORF">NAEGRDRAFT_81071</name>
</gene>
<evidence type="ECO:0000313" key="13">
    <source>
        <dbReference type="Proteomes" id="UP000006671"/>
    </source>
</evidence>
<dbReference type="InterPro" id="IPR050401">
    <property type="entry name" value="Cyclic_nucleotide_synthase"/>
</dbReference>
<dbReference type="AlphaFoldDB" id="D2VSH1"/>
<dbReference type="InterPro" id="IPR018297">
    <property type="entry name" value="A/G_cyclase_CS"/>
</dbReference>
<feature type="domain" description="Guanylate cyclase" evidence="11">
    <location>
        <begin position="929"/>
        <end position="1060"/>
    </location>
</feature>
<feature type="transmembrane region" description="Helical" evidence="9">
    <location>
        <begin position="690"/>
        <end position="711"/>
    </location>
</feature>
<dbReference type="VEuPathDB" id="AmoebaDB:NAEGRDRAFT_81071"/>
<evidence type="ECO:0000256" key="4">
    <source>
        <dbReference type="ARBA" id="ARBA00022989"/>
    </source>
</evidence>
<name>D2VSH1_NAEGR</name>
<dbReference type="Gene3D" id="3.30.70.1230">
    <property type="entry name" value="Nucleotide cyclase"/>
    <property type="match status" value="1"/>
</dbReference>
<keyword evidence="6 7" id="KW-0456">Lyase</keyword>
<dbReference type="InterPro" id="IPR001054">
    <property type="entry name" value="A/G_cyclase"/>
</dbReference>
<keyword evidence="2 9" id="KW-0812">Transmembrane</keyword>
<dbReference type="InterPro" id="IPR035965">
    <property type="entry name" value="PAS-like_dom_sf"/>
</dbReference>
<evidence type="ECO:0000256" key="5">
    <source>
        <dbReference type="ARBA" id="ARBA00023136"/>
    </source>
</evidence>
<dbReference type="RefSeq" id="XP_002672936.1">
    <property type="nucleotide sequence ID" value="XM_002672890.1"/>
</dbReference>
<dbReference type="Pfam" id="PF00211">
    <property type="entry name" value="Guanylate_cyc"/>
    <property type="match status" value="1"/>
</dbReference>
<proteinExistence type="inferred from homology"/>
<protein>
    <submittedName>
        <fullName evidence="12">PAS domain-containing guanylate cyclase</fullName>
    </submittedName>
</protein>
<feature type="domain" description="PAS" evidence="10">
    <location>
        <begin position="766"/>
        <end position="835"/>
    </location>
</feature>
<dbReference type="PROSITE" id="PS50125">
    <property type="entry name" value="GUANYLATE_CYCLASE_2"/>
    <property type="match status" value="1"/>
</dbReference>
<evidence type="ECO:0000313" key="12">
    <source>
        <dbReference type="EMBL" id="EFC40192.1"/>
    </source>
</evidence>
<dbReference type="SMART" id="SM00044">
    <property type="entry name" value="CYCc"/>
    <property type="match status" value="1"/>
</dbReference>